<evidence type="ECO:0000256" key="5">
    <source>
        <dbReference type="SAM" id="SignalP"/>
    </source>
</evidence>
<evidence type="ECO:0000256" key="4">
    <source>
        <dbReference type="ARBA" id="ARBA00022729"/>
    </source>
</evidence>
<dbReference type="InterPro" id="IPR018389">
    <property type="entry name" value="DctP_fam"/>
</dbReference>
<dbReference type="NCBIfam" id="NF037995">
    <property type="entry name" value="TRAP_S1"/>
    <property type="match status" value="1"/>
</dbReference>
<dbReference type="NCBIfam" id="TIGR00787">
    <property type="entry name" value="dctP"/>
    <property type="match status" value="1"/>
</dbReference>
<dbReference type="PANTHER" id="PTHR33376:SF4">
    <property type="entry name" value="SIALIC ACID-BINDING PERIPLASMIC PROTEIN SIAP"/>
    <property type="match status" value="1"/>
</dbReference>
<keyword evidence="3" id="KW-0813">Transport</keyword>
<protein>
    <submittedName>
        <fullName evidence="6">C4-dicarboxylate ABC transporter substrate-binding protein</fullName>
    </submittedName>
</protein>
<dbReference type="EMBL" id="BJUN01000010">
    <property type="protein sequence ID" value="GEK59064.1"/>
    <property type="molecule type" value="Genomic_DNA"/>
</dbReference>
<feature type="chain" id="PRO_5022873978" evidence="5">
    <location>
        <begin position="27"/>
        <end position="337"/>
    </location>
</feature>
<keyword evidence="4 5" id="KW-0732">Signal</keyword>
<sequence length="337" mass="38366">MKIWKSFLVGTASVLALSGCSTQPSAEEQEVTTWKLNHFSDSNHYWNETSEYFADRVEEYTDGSVNIEVYANGQLGDEVNTINSIQHGAIDMTITGETLENWTPSAMLMATPYAFNSQEHMRSTVEGEIGQEIESDIKENAGLTPLFYMERSPRNLTSNRPISAPEDLNGLDMRVPNVPLFIDAWSEAGAQPQSISLSEVFTALQQGVIDGQENPNDLIQSNGFYEVQNYINETQHVRSWIYVVIGNDQFEALTPEEQDEVQRAAEDAQEYSQELFTEQVETVEQTLRDEGVQFNENVDQKAFQQAMQPAIREYFDQEQYEMYQQIVEQGKERENSE</sequence>
<evidence type="ECO:0000256" key="3">
    <source>
        <dbReference type="ARBA" id="ARBA00022448"/>
    </source>
</evidence>
<dbReference type="InterPro" id="IPR004682">
    <property type="entry name" value="TRAP_DctP"/>
</dbReference>
<evidence type="ECO:0000256" key="2">
    <source>
        <dbReference type="ARBA" id="ARBA00009023"/>
    </source>
</evidence>
<evidence type="ECO:0000313" key="6">
    <source>
        <dbReference type="EMBL" id="GEK59064.1"/>
    </source>
</evidence>
<reference evidence="6 7" key="1">
    <citation type="submission" date="2019-07" db="EMBL/GenBank/DDBJ databases">
        <title>Whole genome shotgun sequence of Marinococcus halophilus NBRC 102359.</title>
        <authorList>
            <person name="Hosoyama A."/>
            <person name="Uohara A."/>
            <person name="Ohji S."/>
            <person name="Ichikawa N."/>
        </authorList>
    </citation>
    <scope>NUCLEOTIDE SEQUENCE [LARGE SCALE GENOMIC DNA]</scope>
    <source>
        <strain evidence="6 7">NBRC 102359</strain>
    </source>
</reference>
<name>A0A510Y6S9_MARHA</name>
<dbReference type="PANTHER" id="PTHR33376">
    <property type="match status" value="1"/>
</dbReference>
<comment type="subcellular location">
    <subcellularLocation>
        <location evidence="1">Cell envelope</location>
    </subcellularLocation>
</comment>
<dbReference type="Proteomes" id="UP000321051">
    <property type="component" value="Unassembled WGS sequence"/>
</dbReference>
<comment type="similarity">
    <text evidence="2">Belongs to the bacterial solute-binding protein 7 family.</text>
</comment>
<evidence type="ECO:0000313" key="7">
    <source>
        <dbReference type="Proteomes" id="UP000321051"/>
    </source>
</evidence>
<dbReference type="Gene3D" id="3.40.190.170">
    <property type="entry name" value="Bacterial extracellular solute-binding protein, family 7"/>
    <property type="match status" value="1"/>
</dbReference>
<feature type="signal peptide" evidence="5">
    <location>
        <begin position="1"/>
        <end position="26"/>
    </location>
</feature>
<dbReference type="CDD" id="cd13603">
    <property type="entry name" value="PBP2_TRAP_Siap_TeaA_like"/>
    <property type="match status" value="1"/>
</dbReference>
<dbReference type="OrthoDB" id="9776801at2"/>
<dbReference type="PROSITE" id="PS51257">
    <property type="entry name" value="PROKAR_LIPOPROTEIN"/>
    <property type="match status" value="1"/>
</dbReference>
<dbReference type="PIRSF" id="PIRSF006470">
    <property type="entry name" value="DctB"/>
    <property type="match status" value="1"/>
</dbReference>
<dbReference type="STRING" id="1371.GCA_900166605_01635"/>
<dbReference type="AlphaFoldDB" id="A0A510Y6S9"/>
<dbReference type="RefSeq" id="WP_094908609.1">
    <property type="nucleotide sequence ID" value="NZ_BJUN01000010.1"/>
</dbReference>
<dbReference type="Pfam" id="PF03480">
    <property type="entry name" value="DctP"/>
    <property type="match status" value="1"/>
</dbReference>
<evidence type="ECO:0000256" key="1">
    <source>
        <dbReference type="ARBA" id="ARBA00004196"/>
    </source>
</evidence>
<dbReference type="InterPro" id="IPR038404">
    <property type="entry name" value="TRAP_DctP_sf"/>
</dbReference>
<comment type="caution">
    <text evidence="6">The sequence shown here is derived from an EMBL/GenBank/DDBJ whole genome shotgun (WGS) entry which is preliminary data.</text>
</comment>
<keyword evidence="7" id="KW-1185">Reference proteome</keyword>
<dbReference type="GO" id="GO:0055085">
    <property type="term" value="P:transmembrane transport"/>
    <property type="evidence" value="ECO:0007669"/>
    <property type="project" value="InterPro"/>
</dbReference>
<gene>
    <name evidence="6" type="ORF">MHA01_19690</name>
</gene>
<accession>A0A510Y6S9</accession>
<organism evidence="6 7">
    <name type="scientific">Marinococcus halophilus</name>
    <dbReference type="NCBI Taxonomy" id="1371"/>
    <lineage>
        <taxon>Bacteria</taxon>
        <taxon>Bacillati</taxon>
        <taxon>Bacillota</taxon>
        <taxon>Bacilli</taxon>
        <taxon>Bacillales</taxon>
        <taxon>Bacillaceae</taxon>
        <taxon>Marinococcus</taxon>
    </lineage>
</organism>
<proteinExistence type="inferred from homology"/>
<dbReference type="GO" id="GO:0030288">
    <property type="term" value="C:outer membrane-bounded periplasmic space"/>
    <property type="evidence" value="ECO:0007669"/>
    <property type="project" value="InterPro"/>
</dbReference>